<evidence type="ECO:0000313" key="3">
    <source>
        <dbReference type="Proteomes" id="UP000070700"/>
    </source>
</evidence>
<dbReference type="RefSeq" id="XP_018063685.1">
    <property type="nucleotide sequence ID" value="XM_018223144.1"/>
</dbReference>
<keyword evidence="1" id="KW-1133">Transmembrane helix</keyword>
<proteinExistence type="predicted"/>
<dbReference type="Proteomes" id="UP000070700">
    <property type="component" value="Unassembled WGS sequence"/>
</dbReference>
<evidence type="ECO:0000256" key="1">
    <source>
        <dbReference type="SAM" id="Phobius"/>
    </source>
</evidence>
<dbReference type="GeneID" id="28832870"/>
<gene>
    <name evidence="2" type="ORF">LY89DRAFT_788219</name>
</gene>
<name>A0A132BA99_MOLSC</name>
<sequence length="451" mass="51372">MSFKLWGTVLASLIAFLSMGAFATWLYQKCADDTTILGIIFSTTTKLTANIVPQLWHGFSQLFAAVRTLIKFLWRHKWVVLGVVSFFAGPTIYFFRDRVIPFCDPWRNNNNQFVTTLPYSRFISDVAIYSCCRSGLARDTAILNIVTFNKLANVSLELSSPLVETTELETAYSETKSASEWIAAETRQISTLPPSVAMLQDTLMSVSDFKSTFLHSRVRSLTELDSSLQDFKREIKYRRDADDTSISISRTISTRSLLPKPWSKDLSYQLKTTSQFRGLLNSLFKDASELLELVHTTKEKVETIGGYIVFLRYLKLGGQMPSDQRSRYFERVTGAPAIEILAFEEIMKDFNQPNLELTIFNLLPQLKSARKTLKKILAIRAEGDKLGLMPSEERERVESWLSGKVENVGDIEQDLETRIEVLKELKMELNVMKASLPVKRAVERKKRTGSF</sequence>
<evidence type="ECO:0000313" key="2">
    <source>
        <dbReference type="EMBL" id="KUJ09330.1"/>
    </source>
</evidence>
<keyword evidence="1" id="KW-0812">Transmembrane</keyword>
<dbReference type="AlphaFoldDB" id="A0A132BA99"/>
<dbReference type="KEGG" id="psco:LY89DRAFT_788219"/>
<protein>
    <submittedName>
        <fullName evidence="2">Uncharacterized protein</fullName>
    </submittedName>
</protein>
<accession>A0A132BA99</accession>
<dbReference type="EMBL" id="KQ947432">
    <property type="protein sequence ID" value="KUJ09330.1"/>
    <property type="molecule type" value="Genomic_DNA"/>
</dbReference>
<organism evidence="2 3">
    <name type="scientific">Mollisia scopiformis</name>
    <name type="common">Conifer needle endophyte fungus</name>
    <name type="synonym">Phialocephala scopiformis</name>
    <dbReference type="NCBI Taxonomy" id="149040"/>
    <lineage>
        <taxon>Eukaryota</taxon>
        <taxon>Fungi</taxon>
        <taxon>Dikarya</taxon>
        <taxon>Ascomycota</taxon>
        <taxon>Pezizomycotina</taxon>
        <taxon>Leotiomycetes</taxon>
        <taxon>Helotiales</taxon>
        <taxon>Mollisiaceae</taxon>
        <taxon>Mollisia</taxon>
    </lineage>
</organism>
<keyword evidence="1" id="KW-0472">Membrane</keyword>
<reference evidence="2 3" key="1">
    <citation type="submission" date="2015-10" db="EMBL/GenBank/DDBJ databases">
        <title>Full genome of DAOMC 229536 Phialocephala scopiformis, a fungal endophyte of spruce producing the potent anti-insectan compound rugulosin.</title>
        <authorList>
            <consortium name="DOE Joint Genome Institute"/>
            <person name="Walker A.K."/>
            <person name="Frasz S.L."/>
            <person name="Seifert K.A."/>
            <person name="Miller J.D."/>
            <person name="Mondo S.J."/>
            <person name="Labutti K."/>
            <person name="Lipzen A."/>
            <person name="Dockter R."/>
            <person name="Kennedy M."/>
            <person name="Grigoriev I.V."/>
            <person name="Spatafora J.W."/>
        </authorList>
    </citation>
    <scope>NUCLEOTIDE SEQUENCE [LARGE SCALE GENOMIC DNA]</scope>
    <source>
        <strain evidence="2 3">CBS 120377</strain>
    </source>
</reference>
<dbReference type="InParanoid" id="A0A132BA99"/>
<feature type="transmembrane region" description="Helical" evidence="1">
    <location>
        <begin position="78"/>
        <end position="95"/>
    </location>
</feature>
<keyword evidence="3" id="KW-1185">Reference proteome</keyword>